<gene>
    <name evidence="11" type="ORF">QNH39_11310</name>
</gene>
<feature type="region of interest" description="Disordered" evidence="8">
    <location>
        <begin position="67"/>
        <end position="103"/>
    </location>
</feature>
<dbReference type="Proteomes" id="UP001178288">
    <property type="component" value="Chromosome"/>
</dbReference>
<evidence type="ECO:0000313" key="12">
    <source>
        <dbReference type="Proteomes" id="UP001178288"/>
    </source>
</evidence>
<evidence type="ECO:0000256" key="2">
    <source>
        <dbReference type="ARBA" id="ARBA00008914"/>
    </source>
</evidence>
<dbReference type="InterPro" id="IPR050330">
    <property type="entry name" value="Bact_OuterMem_StrucFunc"/>
</dbReference>
<accession>A0AA95MQZ6</accession>
<evidence type="ECO:0000256" key="5">
    <source>
        <dbReference type="ARBA" id="ARBA00022989"/>
    </source>
</evidence>
<organism evidence="11 12">
    <name type="scientific">Neobacillus novalis</name>
    <dbReference type="NCBI Taxonomy" id="220687"/>
    <lineage>
        <taxon>Bacteria</taxon>
        <taxon>Bacillati</taxon>
        <taxon>Bacillota</taxon>
        <taxon>Bacilli</taxon>
        <taxon>Bacillales</taxon>
        <taxon>Bacillaceae</taxon>
        <taxon>Neobacillus</taxon>
    </lineage>
</organism>
<evidence type="ECO:0000313" key="11">
    <source>
        <dbReference type="EMBL" id="WHY88381.1"/>
    </source>
</evidence>
<dbReference type="Pfam" id="PF13677">
    <property type="entry name" value="MotB_plug"/>
    <property type="match status" value="1"/>
</dbReference>
<dbReference type="AlphaFoldDB" id="A0AA95MQZ6"/>
<reference evidence="11" key="1">
    <citation type="submission" date="2023-05" db="EMBL/GenBank/DDBJ databases">
        <title>Comparative genomics of Bacillaceae isolates and their secondary metabolite potential.</title>
        <authorList>
            <person name="Song L."/>
            <person name="Nielsen L.J."/>
            <person name="Mohite O."/>
            <person name="Xu X."/>
            <person name="Weber T."/>
            <person name="Kovacs A.T."/>
        </authorList>
    </citation>
    <scope>NUCLEOTIDE SEQUENCE</scope>
    <source>
        <strain evidence="11">XLM17</strain>
    </source>
</reference>
<evidence type="ECO:0000256" key="4">
    <source>
        <dbReference type="ARBA" id="ARBA00022692"/>
    </source>
</evidence>
<dbReference type="InterPro" id="IPR025713">
    <property type="entry name" value="MotB-like_N_dom"/>
</dbReference>
<dbReference type="SUPFAM" id="SSF103088">
    <property type="entry name" value="OmpA-like"/>
    <property type="match status" value="1"/>
</dbReference>
<name>A0AA95MQZ6_9BACI</name>
<evidence type="ECO:0000259" key="10">
    <source>
        <dbReference type="PROSITE" id="PS51123"/>
    </source>
</evidence>
<dbReference type="EMBL" id="CP126114">
    <property type="protein sequence ID" value="WHY88381.1"/>
    <property type="molecule type" value="Genomic_DNA"/>
</dbReference>
<feature type="transmembrane region" description="Helical" evidence="9">
    <location>
        <begin position="20"/>
        <end position="44"/>
    </location>
</feature>
<keyword evidence="4 9" id="KW-0812">Transmembrane</keyword>
<dbReference type="CDD" id="cd07185">
    <property type="entry name" value="OmpA_C-like"/>
    <property type="match status" value="1"/>
</dbReference>
<comment type="similarity">
    <text evidence="2">Belongs to the MotB family.</text>
</comment>
<feature type="compositionally biased region" description="Basic and acidic residues" evidence="8">
    <location>
        <begin position="80"/>
        <end position="90"/>
    </location>
</feature>
<keyword evidence="5 9" id="KW-1133">Transmembrane helix</keyword>
<protein>
    <submittedName>
        <fullName evidence="11">OmpA family protein</fullName>
    </submittedName>
</protein>
<feature type="domain" description="OmpA-like" evidence="10">
    <location>
        <begin position="132"/>
        <end position="252"/>
    </location>
</feature>
<evidence type="ECO:0000256" key="1">
    <source>
        <dbReference type="ARBA" id="ARBA00004162"/>
    </source>
</evidence>
<keyword evidence="12" id="KW-1185">Reference proteome</keyword>
<evidence type="ECO:0000256" key="6">
    <source>
        <dbReference type="ARBA" id="ARBA00023136"/>
    </source>
</evidence>
<dbReference type="PANTHER" id="PTHR30329">
    <property type="entry name" value="STATOR ELEMENT OF FLAGELLAR MOTOR COMPLEX"/>
    <property type="match status" value="1"/>
</dbReference>
<evidence type="ECO:0000256" key="9">
    <source>
        <dbReference type="SAM" id="Phobius"/>
    </source>
</evidence>
<dbReference type="PANTHER" id="PTHR30329:SF21">
    <property type="entry name" value="LIPOPROTEIN YIAD-RELATED"/>
    <property type="match status" value="1"/>
</dbReference>
<dbReference type="RefSeq" id="WP_066086138.1">
    <property type="nucleotide sequence ID" value="NZ_CP126114.1"/>
</dbReference>
<dbReference type="Pfam" id="PF00691">
    <property type="entry name" value="OmpA"/>
    <property type="match status" value="1"/>
</dbReference>
<dbReference type="KEGG" id="nnv:QNH39_11310"/>
<evidence type="ECO:0000256" key="7">
    <source>
        <dbReference type="PROSITE-ProRule" id="PRU00473"/>
    </source>
</evidence>
<dbReference type="Gene3D" id="3.30.1330.60">
    <property type="entry name" value="OmpA-like domain"/>
    <property type="match status" value="1"/>
</dbReference>
<evidence type="ECO:0000256" key="8">
    <source>
        <dbReference type="SAM" id="MobiDB-lite"/>
    </source>
</evidence>
<keyword evidence="3" id="KW-1003">Cell membrane</keyword>
<dbReference type="GO" id="GO:0005886">
    <property type="term" value="C:plasma membrane"/>
    <property type="evidence" value="ECO:0007669"/>
    <property type="project" value="UniProtKB-SubCell"/>
</dbReference>
<dbReference type="InterPro" id="IPR006665">
    <property type="entry name" value="OmpA-like"/>
</dbReference>
<evidence type="ECO:0000256" key="3">
    <source>
        <dbReference type="ARBA" id="ARBA00022475"/>
    </source>
</evidence>
<proteinExistence type="inferred from homology"/>
<keyword evidence="6 7" id="KW-0472">Membrane</keyword>
<sequence length="252" mass="28373">MRKQRRNFDDEHEEHIDESWLIPYADILTLLLALFIVLFASSAVDKQKFMSIMQSFKSELTGTKIDNHKAGLSVQPPNKDLPDQEVKEPKPAQGAAPGPSKEETELLELKGKIEKFIADSHLQADVTLQDTKRGVEITFKEVILFDPGKASLKDSSNQTLDAIIVLIKTVPNPISIEGHTDNVPINNSNYASNWELSSARAVSVLHYFETKNIAKERLQFAGYGEFKPLVPNDTEEHKQVNRRVNIVILRNS</sequence>
<dbReference type="InterPro" id="IPR036737">
    <property type="entry name" value="OmpA-like_sf"/>
</dbReference>
<dbReference type="PROSITE" id="PS51123">
    <property type="entry name" value="OMPA_2"/>
    <property type="match status" value="1"/>
</dbReference>
<comment type="subcellular location">
    <subcellularLocation>
        <location evidence="1">Cell membrane</location>
        <topology evidence="1">Single-pass membrane protein</topology>
    </subcellularLocation>
</comment>